<dbReference type="InterPro" id="IPR031052">
    <property type="entry name" value="FHY3/FAR1"/>
</dbReference>
<comment type="function">
    <text evidence="6">Putative transcription activator involved in regulating light control of development.</text>
</comment>
<dbReference type="Pfam" id="PF04434">
    <property type="entry name" value="SWIM"/>
    <property type="match status" value="2"/>
</dbReference>
<dbReference type="GO" id="GO:0005634">
    <property type="term" value="C:nucleus"/>
    <property type="evidence" value="ECO:0007669"/>
    <property type="project" value="UniProtKB-SubCell"/>
</dbReference>
<dbReference type="PANTHER" id="PTHR31669:SF299">
    <property type="entry name" value="PROTEIN FAR1-RELATED SEQUENCE"/>
    <property type="match status" value="1"/>
</dbReference>
<evidence type="ECO:0000256" key="4">
    <source>
        <dbReference type="ARBA" id="ARBA00022833"/>
    </source>
</evidence>
<evidence type="ECO:0000256" key="3">
    <source>
        <dbReference type="ARBA" id="ARBA00022771"/>
    </source>
</evidence>
<keyword evidence="6" id="KW-0539">Nucleus</keyword>
<dbReference type="PROSITE" id="PS50966">
    <property type="entry name" value="ZF_SWIM"/>
    <property type="match status" value="2"/>
</dbReference>
<comment type="subcellular location">
    <subcellularLocation>
        <location evidence="6">Nucleus</location>
    </subcellularLocation>
</comment>
<keyword evidence="2 6" id="KW-0479">Metal-binding</keyword>
<evidence type="ECO:0000256" key="2">
    <source>
        <dbReference type="ARBA" id="ARBA00022723"/>
    </source>
</evidence>
<accession>A0A8S9S6D2</accession>
<evidence type="ECO:0000313" key="9">
    <source>
        <dbReference type="EMBL" id="KAF3587579.1"/>
    </source>
</evidence>
<evidence type="ECO:0000256" key="1">
    <source>
        <dbReference type="ARBA" id="ARBA00005889"/>
    </source>
</evidence>
<dbReference type="GO" id="GO:0006355">
    <property type="term" value="P:regulation of DNA-templated transcription"/>
    <property type="evidence" value="ECO:0007669"/>
    <property type="project" value="UniProtKB-UniRule"/>
</dbReference>
<dbReference type="SMART" id="SM00575">
    <property type="entry name" value="ZnF_PMZ"/>
    <property type="match status" value="2"/>
</dbReference>
<feature type="compositionally biased region" description="Acidic residues" evidence="7">
    <location>
        <begin position="558"/>
        <end position="568"/>
    </location>
</feature>
<evidence type="ECO:0000313" key="10">
    <source>
        <dbReference type="Proteomes" id="UP000712600"/>
    </source>
</evidence>
<evidence type="ECO:0000256" key="6">
    <source>
        <dbReference type="RuleBase" id="RU367018"/>
    </source>
</evidence>
<name>A0A8S9S6D2_BRACR</name>
<feature type="compositionally biased region" description="Basic residues" evidence="7">
    <location>
        <begin position="600"/>
        <end position="614"/>
    </location>
</feature>
<comment type="caution">
    <text evidence="9">The sequence shown here is derived from an EMBL/GenBank/DDBJ whole genome shotgun (WGS) entry which is preliminary data.</text>
</comment>
<gene>
    <name evidence="9" type="ORF">F2Q69_00028007</name>
</gene>
<evidence type="ECO:0000256" key="5">
    <source>
        <dbReference type="PROSITE-ProRule" id="PRU00325"/>
    </source>
</evidence>
<keyword evidence="3 5" id="KW-0863">Zinc-finger</keyword>
<evidence type="ECO:0000256" key="7">
    <source>
        <dbReference type="SAM" id="MobiDB-lite"/>
    </source>
</evidence>
<dbReference type="PANTHER" id="PTHR31669">
    <property type="entry name" value="PROTEIN FAR1-RELATED SEQUENCE 10-RELATED"/>
    <property type="match status" value="1"/>
</dbReference>
<dbReference type="GO" id="GO:0008270">
    <property type="term" value="F:zinc ion binding"/>
    <property type="evidence" value="ECO:0007669"/>
    <property type="project" value="UniProtKB-UniRule"/>
</dbReference>
<keyword evidence="4 6" id="KW-0862">Zinc</keyword>
<protein>
    <recommendedName>
        <fullName evidence="6">Protein FAR1-RELATED SEQUENCE</fullName>
    </recommendedName>
</protein>
<evidence type="ECO:0000259" key="8">
    <source>
        <dbReference type="PROSITE" id="PS50966"/>
    </source>
</evidence>
<sequence length="690" mass="78923">MMHTSPVLVASVEMLQHAEEVYTPEVFTLFQKEYTVIGDYVAKKTSKSEMVYEYNVSYRGVAREHLVKYDAANLTIHCSCMKFSFAGFLCRHAWKVLDKKNVRRIPSTYILNRWSKEAKARTISYYHSEIPKEAVKESIGKRYSHICRTFREIASVAAEHIELTSCVDEDAIELLKKLEERKKDLVRANKWMLRSSEDKLVEEEEEDEGVPNVRGIKRKNLVGRPKNQQNGLHGRFKGVLEKKKRGTSKSSSKARVKKMLSFQESTPIPDTQSTDPILHNEPLISQVPQSTVAVTNPTLPSGSFFTQLLQDFDKNYGDGSSKVFDKNYGDGFDLLTFFKHYERVLDDRRYKELVADYAMMHTSPVLVASVEMLQHAEEVYTPEVFTLFQKEYTVIGDYVAKKTSKSEMVYEYNVSYRGVAREHLVKYDAANQTIHCSCMKISFAGFLCRHALKVLDKKNVRRIPSTYIVNRWSKEAKARTISYYYSEIPKEAVKESIGKRYSHICRTFCEIASVAAEHIELTSGVDEDATELLKKLEEEKKELLRANKWMPHSSEDKLVEEEEEDEDVPNVRGIKRKNPVGRPKNQQNGLHGRFKGVLEKKKRGTSKSSSKARVKKMLSFQESTPIPDTQSTDLILHNEPLISQVLQSSVAVTNPTLPSGSFFTQLLQDFNKNYGDGSSKVFDKNYGDGS</sequence>
<comment type="similarity">
    <text evidence="1 6">Belongs to the FHY3/FAR1 family.</text>
</comment>
<feature type="domain" description="SWIM-type" evidence="8">
    <location>
        <begin position="63"/>
        <end position="101"/>
    </location>
</feature>
<dbReference type="Proteomes" id="UP000712600">
    <property type="component" value="Unassembled WGS sequence"/>
</dbReference>
<feature type="region of interest" description="Disordered" evidence="7">
    <location>
        <begin position="554"/>
        <end position="614"/>
    </location>
</feature>
<dbReference type="InterPro" id="IPR007527">
    <property type="entry name" value="Znf_SWIM"/>
</dbReference>
<dbReference type="AlphaFoldDB" id="A0A8S9S6D2"/>
<reference evidence="9" key="1">
    <citation type="submission" date="2019-12" db="EMBL/GenBank/DDBJ databases">
        <title>Genome sequencing and annotation of Brassica cretica.</title>
        <authorList>
            <person name="Studholme D.J."/>
            <person name="Sarris P."/>
        </authorList>
    </citation>
    <scope>NUCLEOTIDE SEQUENCE</scope>
    <source>
        <strain evidence="9">PFS-109/04</strain>
        <tissue evidence="9">Leaf</tissue>
    </source>
</reference>
<dbReference type="InterPro" id="IPR006564">
    <property type="entry name" value="Znf_PMZ"/>
</dbReference>
<organism evidence="9 10">
    <name type="scientific">Brassica cretica</name>
    <name type="common">Mustard</name>
    <dbReference type="NCBI Taxonomy" id="69181"/>
    <lineage>
        <taxon>Eukaryota</taxon>
        <taxon>Viridiplantae</taxon>
        <taxon>Streptophyta</taxon>
        <taxon>Embryophyta</taxon>
        <taxon>Tracheophyta</taxon>
        <taxon>Spermatophyta</taxon>
        <taxon>Magnoliopsida</taxon>
        <taxon>eudicotyledons</taxon>
        <taxon>Gunneridae</taxon>
        <taxon>Pentapetalae</taxon>
        <taxon>rosids</taxon>
        <taxon>malvids</taxon>
        <taxon>Brassicales</taxon>
        <taxon>Brassicaceae</taxon>
        <taxon>Brassiceae</taxon>
        <taxon>Brassica</taxon>
    </lineage>
</organism>
<dbReference type="EMBL" id="QGKX02000088">
    <property type="protein sequence ID" value="KAF3587579.1"/>
    <property type="molecule type" value="Genomic_DNA"/>
</dbReference>
<feature type="domain" description="SWIM-type" evidence="8">
    <location>
        <begin position="423"/>
        <end position="459"/>
    </location>
</feature>
<proteinExistence type="inferred from homology"/>